<dbReference type="InterPro" id="IPR015899">
    <property type="entry name" value="UDP-GalPyranose_mutase_C"/>
</dbReference>
<dbReference type="PANTHER" id="PTHR21197">
    <property type="entry name" value="UDP-GALACTOPYRANOSE MUTASE"/>
    <property type="match status" value="1"/>
</dbReference>
<gene>
    <name evidence="2" type="ORF">BN1012_Phect1100</name>
</gene>
<sequence length="394" mass="44831">MKTALVIGGGFAGCAAAHQLQLQGGWDTTVVEAAPFLGAGVRTQYYGGHPYTFGPRHFLTPWPHVYEFLNTYVPMRRCADHQFLTYVSDDEQFYGYPIHADDIPTMPEANQIENELSAVNMSAIQRLDNQKLAEMTRKDVRNLNNASLATNFEDFWINSIGETLYRKFVDKYSRKMWQIDDNKQIDDFTWSPKGVTVKEGGRAAWDTAISAYPIAFNGYDDYFKIATEDAKVHLATRITDYDIPNKTVVIDGEKRTFDIIVNTISPDHLFEQCHGELPYVGRDLHTIVLPVEFALPEDVYFIYFAGDEKFTRITEYKKFTLHKAPTTLITLEIPSMTSKYYPMPIESEKAKAQKYFDEMPDGVFSVGRAGSYLYNVDIDDTLDHAMKVAADLKS</sequence>
<dbReference type="EC" id="5.4.99.9" evidence="2"/>
<dbReference type="GO" id="GO:0005829">
    <property type="term" value="C:cytosol"/>
    <property type="evidence" value="ECO:0007669"/>
    <property type="project" value="TreeGrafter"/>
</dbReference>
<keyword evidence="3" id="KW-1185">Reference proteome</keyword>
<dbReference type="EMBL" id="HG966617">
    <property type="protein sequence ID" value="CDO59314.1"/>
    <property type="molecule type" value="Genomic_DNA"/>
</dbReference>
<dbReference type="HOGENOM" id="CLU_749414_0_0_5"/>
<dbReference type="PATRIC" id="fig|1458461.3.peg.1100"/>
<dbReference type="GO" id="GO:0050660">
    <property type="term" value="F:flavin adenine dinucleotide binding"/>
    <property type="evidence" value="ECO:0007669"/>
    <property type="project" value="TreeGrafter"/>
</dbReference>
<proteinExistence type="predicted"/>
<dbReference type="Pfam" id="PF13450">
    <property type="entry name" value="NAD_binding_8"/>
    <property type="match status" value="1"/>
</dbReference>
<dbReference type="SUPFAM" id="SSF51971">
    <property type="entry name" value="Nucleotide-binding domain"/>
    <property type="match status" value="1"/>
</dbReference>
<protein>
    <submittedName>
        <fullName evidence="2">UDP-galactopyranose mutase</fullName>
        <ecNumber evidence="2">5.4.99.9</ecNumber>
    </submittedName>
</protein>
<dbReference type="SUPFAM" id="SSF54373">
    <property type="entry name" value="FAD-linked reductases, C-terminal domain"/>
    <property type="match status" value="1"/>
</dbReference>
<dbReference type="GO" id="GO:0008767">
    <property type="term" value="F:UDP-galactopyranose mutase activity"/>
    <property type="evidence" value="ECO:0007669"/>
    <property type="project" value="UniProtKB-EC"/>
</dbReference>
<reference evidence="2 3" key="1">
    <citation type="journal article" date="2014" name="Front. Genet.">
        <title>Genome and metabolic network of "Candidatus Phaeomarinobacter ectocarpi" Ec32, a new candidate genus of Alphaproteobacteria frequently associated with brown algae.</title>
        <authorList>
            <person name="Dittami S.M."/>
            <person name="Barbeyron T."/>
            <person name="Boyen C."/>
            <person name="Cambefort J."/>
            <person name="Collet G."/>
            <person name="Delage L."/>
            <person name="Gobet A."/>
            <person name="Groisillier A."/>
            <person name="Leblanc C."/>
            <person name="Michel G."/>
            <person name="Scornet D."/>
            <person name="Siegel A."/>
            <person name="Tapia J.E."/>
            <person name="Tonon T."/>
        </authorList>
    </citation>
    <scope>NUCLEOTIDE SEQUENCE [LARGE SCALE GENOMIC DNA]</scope>
    <source>
        <strain evidence="2 3">Ec32</strain>
    </source>
</reference>
<dbReference type="KEGG" id="pect:BN1012_Phect1100"/>
<dbReference type="Pfam" id="PF03275">
    <property type="entry name" value="GLF"/>
    <property type="match status" value="1"/>
</dbReference>
<evidence type="ECO:0000313" key="2">
    <source>
        <dbReference type="EMBL" id="CDO59314.1"/>
    </source>
</evidence>
<dbReference type="Gene3D" id="3.50.50.60">
    <property type="entry name" value="FAD/NAD(P)-binding domain"/>
    <property type="match status" value="1"/>
</dbReference>
<dbReference type="PANTHER" id="PTHR21197:SF0">
    <property type="entry name" value="UDP-GALACTOPYRANOSE MUTASE"/>
    <property type="match status" value="1"/>
</dbReference>
<dbReference type="Proteomes" id="UP000032160">
    <property type="component" value="Chromosome I"/>
</dbReference>
<organism evidence="2 3">
    <name type="scientific">Candidatus Phaeomarinibacter ectocarpi</name>
    <dbReference type="NCBI Taxonomy" id="1458461"/>
    <lineage>
        <taxon>Bacteria</taxon>
        <taxon>Pseudomonadati</taxon>
        <taxon>Pseudomonadota</taxon>
        <taxon>Alphaproteobacteria</taxon>
        <taxon>Hyphomicrobiales</taxon>
        <taxon>Parvibaculaceae</taxon>
        <taxon>Candidatus Phaeomarinibacter</taxon>
    </lineage>
</organism>
<keyword evidence="2" id="KW-0413">Isomerase</keyword>
<dbReference type="STRING" id="1458461.BN1012_Phect1100"/>
<dbReference type="RefSeq" id="WP_043950003.1">
    <property type="nucleotide sequence ID" value="NZ_HG966617.1"/>
</dbReference>
<dbReference type="AlphaFoldDB" id="X5MEM6"/>
<evidence type="ECO:0000259" key="1">
    <source>
        <dbReference type="Pfam" id="PF03275"/>
    </source>
</evidence>
<dbReference type="OrthoDB" id="9769600at2"/>
<dbReference type="InterPro" id="IPR036188">
    <property type="entry name" value="FAD/NAD-bd_sf"/>
</dbReference>
<accession>X5MEM6</accession>
<name>X5MEM6_9HYPH</name>
<evidence type="ECO:0000313" key="3">
    <source>
        <dbReference type="Proteomes" id="UP000032160"/>
    </source>
</evidence>
<feature type="domain" description="UDP-galactopyranose mutase C-terminal" evidence="1">
    <location>
        <begin position="167"/>
        <end position="374"/>
    </location>
</feature>